<reference evidence="2 3" key="1">
    <citation type="journal article" date="2016" name="Nat. Commun.">
        <title>Thousands of microbial genomes shed light on interconnected biogeochemical processes in an aquifer system.</title>
        <authorList>
            <person name="Anantharaman K."/>
            <person name="Brown C.T."/>
            <person name="Hug L.A."/>
            <person name="Sharon I."/>
            <person name="Castelle C.J."/>
            <person name="Probst A.J."/>
            <person name="Thomas B.C."/>
            <person name="Singh A."/>
            <person name="Wilkins M.J."/>
            <person name="Karaoz U."/>
            <person name="Brodie E.L."/>
            <person name="Williams K.H."/>
            <person name="Hubbard S.S."/>
            <person name="Banfield J.F."/>
        </authorList>
    </citation>
    <scope>NUCLEOTIDE SEQUENCE [LARGE SCALE GENOMIC DNA]</scope>
</reference>
<feature type="region of interest" description="Disordered" evidence="1">
    <location>
        <begin position="71"/>
        <end position="98"/>
    </location>
</feature>
<accession>A0A1F5MI34</accession>
<sequence>MTIETKNTYEREPVPGVALSSVFDRVDQIYYPADEYPDVLAERRKAVDAASQGLTARAEEYLGKKSGHRIEGSARTFPKTGSMPFTKRNGAPTNTGRR</sequence>
<evidence type="ECO:0000256" key="1">
    <source>
        <dbReference type="SAM" id="MobiDB-lite"/>
    </source>
</evidence>
<protein>
    <submittedName>
        <fullName evidence="2">Uncharacterized protein</fullName>
    </submittedName>
</protein>
<dbReference type="Proteomes" id="UP000178859">
    <property type="component" value="Unassembled WGS sequence"/>
</dbReference>
<name>A0A1F5MI34_9BACT</name>
<evidence type="ECO:0000313" key="2">
    <source>
        <dbReference type="EMBL" id="OGE64989.1"/>
    </source>
</evidence>
<dbReference type="EMBL" id="MFDT01000012">
    <property type="protein sequence ID" value="OGE64989.1"/>
    <property type="molecule type" value="Genomic_DNA"/>
</dbReference>
<comment type="caution">
    <text evidence="2">The sequence shown here is derived from an EMBL/GenBank/DDBJ whole genome shotgun (WGS) entry which is preliminary data.</text>
</comment>
<organism evidence="2 3">
    <name type="scientific">Candidatus Daviesbacteria bacterium RIFCSPLOWO2_02_FULL_36_7</name>
    <dbReference type="NCBI Taxonomy" id="1797792"/>
    <lineage>
        <taxon>Bacteria</taxon>
        <taxon>Candidatus Daviesiibacteriota</taxon>
    </lineage>
</organism>
<proteinExistence type="predicted"/>
<gene>
    <name evidence="2" type="ORF">A3I48_01050</name>
</gene>
<evidence type="ECO:0000313" key="3">
    <source>
        <dbReference type="Proteomes" id="UP000178859"/>
    </source>
</evidence>
<dbReference type="AlphaFoldDB" id="A0A1F5MI34"/>